<feature type="region of interest" description="Disordered" evidence="1">
    <location>
        <begin position="1"/>
        <end position="56"/>
    </location>
</feature>
<dbReference type="AlphaFoldDB" id="A0AAD3DL87"/>
<dbReference type="EMBL" id="BMAR01000005">
    <property type="protein sequence ID" value="GFR43239.1"/>
    <property type="molecule type" value="Genomic_DNA"/>
</dbReference>
<evidence type="ECO:0000256" key="1">
    <source>
        <dbReference type="SAM" id="MobiDB-lite"/>
    </source>
</evidence>
<evidence type="ECO:0000313" key="3">
    <source>
        <dbReference type="Proteomes" id="UP001054857"/>
    </source>
</evidence>
<reference evidence="2 3" key="1">
    <citation type="journal article" date="2021" name="Sci. Rep.">
        <title>Genome sequencing of the multicellular alga Astrephomene provides insights into convergent evolution of germ-soma differentiation.</title>
        <authorList>
            <person name="Yamashita S."/>
            <person name="Yamamoto K."/>
            <person name="Matsuzaki R."/>
            <person name="Suzuki S."/>
            <person name="Yamaguchi H."/>
            <person name="Hirooka S."/>
            <person name="Minakuchi Y."/>
            <person name="Miyagishima S."/>
            <person name="Kawachi M."/>
            <person name="Toyoda A."/>
            <person name="Nozaki H."/>
        </authorList>
    </citation>
    <scope>NUCLEOTIDE SEQUENCE [LARGE SCALE GENOMIC DNA]</scope>
    <source>
        <strain evidence="2 3">NIES-4017</strain>
    </source>
</reference>
<dbReference type="Proteomes" id="UP001054857">
    <property type="component" value="Unassembled WGS sequence"/>
</dbReference>
<comment type="caution">
    <text evidence="2">The sequence shown here is derived from an EMBL/GenBank/DDBJ whole genome shotgun (WGS) entry which is preliminary data.</text>
</comment>
<protein>
    <submittedName>
        <fullName evidence="2">Uncharacterized protein</fullName>
    </submittedName>
</protein>
<accession>A0AAD3DL87</accession>
<gene>
    <name evidence="2" type="ORF">Agub_g4298</name>
</gene>
<proteinExistence type="predicted"/>
<name>A0AAD3DL87_9CHLO</name>
<feature type="non-terminal residue" evidence="2">
    <location>
        <position position="1"/>
    </location>
</feature>
<evidence type="ECO:0000313" key="2">
    <source>
        <dbReference type="EMBL" id="GFR43239.1"/>
    </source>
</evidence>
<keyword evidence="3" id="KW-1185">Reference proteome</keyword>
<organism evidence="2 3">
    <name type="scientific">Astrephomene gubernaculifera</name>
    <dbReference type="NCBI Taxonomy" id="47775"/>
    <lineage>
        <taxon>Eukaryota</taxon>
        <taxon>Viridiplantae</taxon>
        <taxon>Chlorophyta</taxon>
        <taxon>core chlorophytes</taxon>
        <taxon>Chlorophyceae</taxon>
        <taxon>CS clade</taxon>
        <taxon>Chlamydomonadales</taxon>
        <taxon>Astrephomenaceae</taxon>
        <taxon>Astrephomene</taxon>
    </lineage>
</organism>
<sequence length="222" mass="24990">PPERLPPAGPDAFKEHTRLGAPSITSGAGSAEVEHDGPVGQQGRGPEERPVRAKASPENAEYLLRRRKIKELKEGREACGFIRRLRYLDTALLDNLGALPLEDLQQIATELTSSELTTNFPTVRSALGGSFREVSHGYVKQHTDDDEVLQCGVHAVLLRTLEVFWRKYMVEERLLMPSDRRRRWTPMEAEMMMRQVDRLSPLLGSVLRRTAWRGAPLSQIVA</sequence>
<feature type="non-terminal residue" evidence="2">
    <location>
        <position position="222"/>
    </location>
</feature>